<evidence type="ECO:0000313" key="2">
    <source>
        <dbReference type="EMBL" id="GIY72223.1"/>
    </source>
</evidence>
<comment type="caution">
    <text evidence="2">The sequence shown here is derived from an EMBL/GenBank/DDBJ whole genome shotgun (WGS) entry which is preliminary data.</text>
</comment>
<dbReference type="EMBL" id="BPLQ01013462">
    <property type="protein sequence ID" value="GIY72223.1"/>
    <property type="molecule type" value="Genomic_DNA"/>
</dbReference>
<protein>
    <submittedName>
        <fullName evidence="2">Uncharacterized protein</fullName>
    </submittedName>
</protein>
<accession>A0AAV4VQE0</accession>
<name>A0AAV4VQE0_9ARAC</name>
<dbReference type="Proteomes" id="UP001054837">
    <property type="component" value="Unassembled WGS sequence"/>
</dbReference>
<proteinExistence type="predicted"/>
<keyword evidence="3" id="KW-1185">Reference proteome</keyword>
<evidence type="ECO:0000256" key="1">
    <source>
        <dbReference type="SAM" id="MobiDB-lite"/>
    </source>
</evidence>
<dbReference type="AlphaFoldDB" id="A0AAV4VQE0"/>
<feature type="region of interest" description="Disordered" evidence="1">
    <location>
        <begin position="76"/>
        <end position="96"/>
    </location>
</feature>
<sequence>MHIKHGLFNAVVNLCLKRGPSANKVQNSALKRFSNCIPKTGKYFHTQIPSLGKNSKPPVPPSPLYEVIKREEENYRFSPSKTSAGAGKEALDNGLPTPLYEQAVQLE</sequence>
<organism evidence="2 3">
    <name type="scientific">Caerostris darwini</name>
    <dbReference type="NCBI Taxonomy" id="1538125"/>
    <lineage>
        <taxon>Eukaryota</taxon>
        <taxon>Metazoa</taxon>
        <taxon>Ecdysozoa</taxon>
        <taxon>Arthropoda</taxon>
        <taxon>Chelicerata</taxon>
        <taxon>Arachnida</taxon>
        <taxon>Araneae</taxon>
        <taxon>Araneomorphae</taxon>
        <taxon>Entelegynae</taxon>
        <taxon>Araneoidea</taxon>
        <taxon>Araneidae</taxon>
        <taxon>Caerostris</taxon>
    </lineage>
</organism>
<reference evidence="2 3" key="1">
    <citation type="submission" date="2021-06" db="EMBL/GenBank/DDBJ databases">
        <title>Caerostris darwini draft genome.</title>
        <authorList>
            <person name="Kono N."/>
            <person name="Arakawa K."/>
        </authorList>
    </citation>
    <scope>NUCLEOTIDE SEQUENCE [LARGE SCALE GENOMIC DNA]</scope>
</reference>
<evidence type="ECO:0000313" key="3">
    <source>
        <dbReference type="Proteomes" id="UP001054837"/>
    </source>
</evidence>
<gene>
    <name evidence="2" type="ORF">CDAR_219051</name>
</gene>